<feature type="region of interest" description="Disordered" evidence="2">
    <location>
        <begin position="154"/>
        <end position="225"/>
    </location>
</feature>
<proteinExistence type="predicted"/>
<dbReference type="AlphaFoldDB" id="A0A8T0PMI7"/>
<dbReference type="PANTHER" id="PTHR45125">
    <property type="entry name" value="F21J9.4-RELATED"/>
    <property type="match status" value="1"/>
</dbReference>
<sequence length="311" mass="35803">MDQRSNELFWTNMVQGDDLVPGLDDLDFSLTNETRQTDETATQGQGIDVEGRAVGSRPRSSRTYSKRSRNFDQNEDEVVVSAWLNVSKDPVHVANESKGTFWSRIHAYFEENETTPFLRSESSIMHRWMTILSQVNKFCSYYEQIECRHQSGATIQDKAKRREFADQDKKNKNKKQKVHAQSNSRQQFEAQANDGTPVQAQADGAPVQEEKRPPGQKKVKEALKRGGGQACMEALDKMWAKKEGFDREKEKNKEERFLASLELEKKRVEADLMEKEDKIMSMDMTSSSLTPTQLEYYQIMQAQIVARRLSN</sequence>
<reference evidence="4 5" key="1">
    <citation type="submission" date="2020-05" db="EMBL/GenBank/DDBJ databases">
        <title>WGS assembly of Panicum virgatum.</title>
        <authorList>
            <person name="Lovell J.T."/>
            <person name="Jenkins J."/>
            <person name="Shu S."/>
            <person name="Juenger T.E."/>
            <person name="Schmutz J."/>
        </authorList>
    </citation>
    <scope>NUCLEOTIDE SEQUENCE [LARGE SCALE GENOMIC DNA]</scope>
    <source>
        <strain evidence="5">cv. AP13</strain>
    </source>
</reference>
<name>A0A8T0PMI7_PANVG</name>
<feature type="coiled-coil region" evidence="1">
    <location>
        <begin position="251"/>
        <end position="278"/>
    </location>
</feature>
<evidence type="ECO:0000259" key="3">
    <source>
        <dbReference type="Pfam" id="PF14303"/>
    </source>
</evidence>
<feature type="compositionally biased region" description="Basic and acidic residues" evidence="2">
    <location>
        <begin position="157"/>
        <end position="170"/>
    </location>
</feature>
<keyword evidence="5" id="KW-1185">Reference proteome</keyword>
<gene>
    <name evidence="4" type="ORF">PVAP13_8KG208203</name>
</gene>
<protein>
    <recommendedName>
        <fullName evidence="3">No apical meristem-associated C-terminal domain-containing protein</fullName>
    </recommendedName>
</protein>
<accession>A0A8T0PMI7</accession>
<evidence type="ECO:0000256" key="2">
    <source>
        <dbReference type="SAM" id="MobiDB-lite"/>
    </source>
</evidence>
<feature type="domain" description="No apical meristem-associated C-terminal" evidence="3">
    <location>
        <begin position="125"/>
        <end position="304"/>
    </location>
</feature>
<feature type="region of interest" description="Disordered" evidence="2">
    <location>
        <begin position="33"/>
        <end position="68"/>
    </location>
</feature>
<feature type="compositionally biased region" description="Polar residues" evidence="2">
    <location>
        <begin position="179"/>
        <end position="199"/>
    </location>
</feature>
<evidence type="ECO:0000313" key="5">
    <source>
        <dbReference type="Proteomes" id="UP000823388"/>
    </source>
</evidence>
<comment type="caution">
    <text evidence="4">The sequence shown here is derived from an EMBL/GenBank/DDBJ whole genome shotgun (WGS) entry which is preliminary data.</text>
</comment>
<organism evidence="4 5">
    <name type="scientific">Panicum virgatum</name>
    <name type="common">Blackwell switchgrass</name>
    <dbReference type="NCBI Taxonomy" id="38727"/>
    <lineage>
        <taxon>Eukaryota</taxon>
        <taxon>Viridiplantae</taxon>
        <taxon>Streptophyta</taxon>
        <taxon>Embryophyta</taxon>
        <taxon>Tracheophyta</taxon>
        <taxon>Spermatophyta</taxon>
        <taxon>Magnoliopsida</taxon>
        <taxon>Liliopsida</taxon>
        <taxon>Poales</taxon>
        <taxon>Poaceae</taxon>
        <taxon>PACMAD clade</taxon>
        <taxon>Panicoideae</taxon>
        <taxon>Panicodae</taxon>
        <taxon>Paniceae</taxon>
        <taxon>Panicinae</taxon>
        <taxon>Panicum</taxon>
        <taxon>Panicum sect. Hiantes</taxon>
    </lineage>
</organism>
<dbReference type="EMBL" id="CM029051">
    <property type="protein sequence ID" value="KAG2561452.1"/>
    <property type="molecule type" value="Genomic_DNA"/>
</dbReference>
<evidence type="ECO:0000256" key="1">
    <source>
        <dbReference type="SAM" id="Coils"/>
    </source>
</evidence>
<dbReference type="Proteomes" id="UP000823388">
    <property type="component" value="Chromosome 8K"/>
</dbReference>
<feature type="compositionally biased region" description="Polar residues" evidence="2">
    <location>
        <begin position="33"/>
        <end position="45"/>
    </location>
</feature>
<dbReference type="Pfam" id="PF14303">
    <property type="entry name" value="NAM-associated"/>
    <property type="match status" value="1"/>
</dbReference>
<dbReference type="InterPro" id="IPR029466">
    <property type="entry name" value="NAM-associated_C"/>
</dbReference>
<keyword evidence="1" id="KW-0175">Coiled coil</keyword>
<evidence type="ECO:0000313" key="4">
    <source>
        <dbReference type="EMBL" id="KAG2561452.1"/>
    </source>
</evidence>
<feature type="compositionally biased region" description="Basic and acidic residues" evidence="2">
    <location>
        <begin position="208"/>
        <end position="224"/>
    </location>
</feature>
<dbReference type="PANTHER" id="PTHR45125:SF51">
    <property type="entry name" value="F21J9.4-RELATED"/>
    <property type="match status" value="1"/>
</dbReference>